<comment type="caution">
    <text evidence="2">The sequence shown here is derived from an EMBL/GenBank/DDBJ whole genome shotgun (WGS) entry which is preliminary data.</text>
</comment>
<organism evidence="2 3">
    <name type="scientific">Vogesella fluminis</name>
    <dbReference type="NCBI Taxonomy" id="1069161"/>
    <lineage>
        <taxon>Bacteria</taxon>
        <taxon>Pseudomonadati</taxon>
        <taxon>Pseudomonadota</taxon>
        <taxon>Betaproteobacteria</taxon>
        <taxon>Neisseriales</taxon>
        <taxon>Chromobacteriaceae</taxon>
        <taxon>Vogesella</taxon>
    </lineage>
</organism>
<sequence length="287" mass="31905">MTTIIHFAHANSFPASVYRKLHQSLREQGCHVGYLDCIGHDPRYPVTDCWPHLVEETVAYLRQHYDRPVVGVGHSLGGFILFFAAIRHPELFSKLIILDSPLMGPLRSRGIWLAKKLGFIDRVTPGGNTLKRRDNWASVESVYDYFARKPMFARFDPDCLHDYAEFGTVATAGGGRRLKFRPVIENAIYNTLPHSVPRYKGQLRVPTVFVAGETSDVLTPADLAYMHKHFAVSIIVQKGSHLFPLEHPQATAALIMAQLTDSVTVLLADQVAHQEAAGVDGIHDAAG</sequence>
<evidence type="ECO:0000259" key="1">
    <source>
        <dbReference type="Pfam" id="PF12697"/>
    </source>
</evidence>
<name>A0ABQ3H5W3_9NEIS</name>
<keyword evidence="2" id="KW-0378">Hydrolase</keyword>
<dbReference type="Gene3D" id="3.40.50.1820">
    <property type="entry name" value="alpha/beta hydrolase"/>
    <property type="match status" value="1"/>
</dbReference>
<dbReference type="PANTHER" id="PTHR43194">
    <property type="entry name" value="HYDROLASE ALPHA/BETA FOLD FAMILY"/>
    <property type="match status" value="1"/>
</dbReference>
<dbReference type="Proteomes" id="UP000662678">
    <property type="component" value="Unassembled WGS sequence"/>
</dbReference>
<dbReference type="SUPFAM" id="SSF53474">
    <property type="entry name" value="alpha/beta-Hydrolases"/>
    <property type="match status" value="1"/>
</dbReference>
<feature type="domain" description="AB hydrolase-1" evidence="1">
    <location>
        <begin position="7"/>
        <end position="253"/>
    </location>
</feature>
<reference evidence="3" key="1">
    <citation type="journal article" date="2019" name="Int. J. Syst. Evol. Microbiol.">
        <title>The Global Catalogue of Microorganisms (GCM) 10K type strain sequencing project: providing services to taxonomists for standard genome sequencing and annotation.</title>
        <authorList>
            <consortium name="The Broad Institute Genomics Platform"/>
            <consortium name="The Broad Institute Genome Sequencing Center for Infectious Disease"/>
            <person name="Wu L."/>
            <person name="Ma J."/>
        </authorList>
    </citation>
    <scope>NUCLEOTIDE SEQUENCE [LARGE SCALE GENOMIC DNA]</scope>
    <source>
        <strain evidence="3">KCTC 23713</strain>
    </source>
</reference>
<dbReference type="PANTHER" id="PTHR43194:SF2">
    <property type="entry name" value="PEROXISOMAL MEMBRANE PROTEIN LPX1"/>
    <property type="match status" value="1"/>
</dbReference>
<dbReference type="InterPro" id="IPR029058">
    <property type="entry name" value="AB_hydrolase_fold"/>
</dbReference>
<proteinExistence type="predicted"/>
<dbReference type="GO" id="GO:0016787">
    <property type="term" value="F:hydrolase activity"/>
    <property type="evidence" value="ECO:0007669"/>
    <property type="project" value="UniProtKB-KW"/>
</dbReference>
<dbReference type="Pfam" id="PF12697">
    <property type="entry name" value="Abhydrolase_6"/>
    <property type="match status" value="1"/>
</dbReference>
<accession>A0ABQ3H5W3</accession>
<protein>
    <submittedName>
        <fullName evidence="2">Alpha/beta hydrolase</fullName>
    </submittedName>
</protein>
<gene>
    <name evidence="2" type="ORF">GCM10011419_05160</name>
</gene>
<dbReference type="RefSeq" id="WP_189352093.1">
    <property type="nucleotide sequence ID" value="NZ_BMYP01000005.1"/>
</dbReference>
<keyword evidence="3" id="KW-1185">Reference proteome</keyword>
<dbReference type="EMBL" id="BMYP01000005">
    <property type="protein sequence ID" value="GHD72218.1"/>
    <property type="molecule type" value="Genomic_DNA"/>
</dbReference>
<evidence type="ECO:0000313" key="2">
    <source>
        <dbReference type="EMBL" id="GHD72218.1"/>
    </source>
</evidence>
<dbReference type="InterPro" id="IPR000073">
    <property type="entry name" value="AB_hydrolase_1"/>
</dbReference>
<dbReference type="InterPro" id="IPR050228">
    <property type="entry name" value="Carboxylesterase_BioH"/>
</dbReference>
<evidence type="ECO:0000313" key="3">
    <source>
        <dbReference type="Proteomes" id="UP000662678"/>
    </source>
</evidence>